<evidence type="ECO:0000256" key="2">
    <source>
        <dbReference type="SAM" id="SignalP"/>
    </source>
</evidence>
<proteinExistence type="inferred from homology"/>
<feature type="signal peptide" evidence="2">
    <location>
        <begin position="1"/>
        <end position="23"/>
    </location>
</feature>
<dbReference type="Gene3D" id="2.40.160.20">
    <property type="match status" value="1"/>
</dbReference>
<dbReference type="Pfam" id="PF03922">
    <property type="entry name" value="OmpW"/>
    <property type="match status" value="1"/>
</dbReference>
<feature type="chain" id="PRO_5012644646" evidence="2">
    <location>
        <begin position="24"/>
        <end position="201"/>
    </location>
</feature>
<keyword evidence="2" id="KW-0732">Signal</keyword>
<evidence type="ECO:0000256" key="1">
    <source>
        <dbReference type="ARBA" id="ARBA00009330"/>
    </source>
</evidence>
<gene>
    <name evidence="3" type="primary">ompW</name>
    <name evidence="3" type="ORF">TRL7639_01517</name>
</gene>
<comment type="similarity">
    <text evidence="1">Belongs to the OmpW/AlkL family.</text>
</comment>
<dbReference type="PANTHER" id="PTHR36920">
    <property type="match status" value="1"/>
</dbReference>
<dbReference type="InterPro" id="IPR005618">
    <property type="entry name" value="OMPW"/>
</dbReference>
<dbReference type="GO" id="GO:0019867">
    <property type="term" value="C:outer membrane"/>
    <property type="evidence" value="ECO:0007669"/>
    <property type="project" value="InterPro"/>
</dbReference>
<reference evidence="3 4" key="1">
    <citation type="submission" date="2017-03" db="EMBL/GenBank/DDBJ databases">
        <authorList>
            <person name="Afonso C.L."/>
            <person name="Miller P.J."/>
            <person name="Scott M.A."/>
            <person name="Spackman E."/>
            <person name="Goraichik I."/>
            <person name="Dimitrov K.M."/>
            <person name="Suarez D.L."/>
            <person name="Swayne D.E."/>
        </authorList>
    </citation>
    <scope>NUCLEOTIDE SEQUENCE [LARGE SCALE GENOMIC DNA]</scope>
    <source>
        <strain evidence="3 4">CECT 7639</strain>
    </source>
</reference>
<organism evidence="3 4">
    <name type="scientific">Falsiruegeria litorea R37</name>
    <dbReference type="NCBI Taxonomy" id="1200284"/>
    <lineage>
        <taxon>Bacteria</taxon>
        <taxon>Pseudomonadati</taxon>
        <taxon>Pseudomonadota</taxon>
        <taxon>Alphaproteobacteria</taxon>
        <taxon>Rhodobacterales</taxon>
        <taxon>Roseobacteraceae</taxon>
        <taxon>Falsiruegeria</taxon>
    </lineage>
</organism>
<dbReference type="InterPro" id="IPR011250">
    <property type="entry name" value="OMP/PagP_B-barrel"/>
</dbReference>
<accession>A0A1Y5SBD9</accession>
<keyword evidence="4" id="KW-1185">Reference proteome</keyword>
<dbReference type="PANTHER" id="PTHR36920:SF1">
    <property type="entry name" value="OUTER MEMBRANE PROTEIN W"/>
    <property type="match status" value="1"/>
</dbReference>
<dbReference type="SUPFAM" id="SSF56925">
    <property type="entry name" value="OMPA-like"/>
    <property type="match status" value="1"/>
</dbReference>
<dbReference type="OrthoDB" id="9807574at2"/>
<dbReference type="AlphaFoldDB" id="A0A1Y5SBD9"/>
<dbReference type="EMBL" id="FWFO01000001">
    <property type="protein sequence ID" value="SLN33845.1"/>
    <property type="molecule type" value="Genomic_DNA"/>
</dbReference>
<name>A0A1Y5SBD9_9RHOB</name>
<evidence type="ECO:0000313" key="4">
    <source>
        <dbReference type="Proteomes" id="UP000193077"/>
    </source>
</evidence>
<dbReference type="GO" id="GO:0055085">
    <property type="term" value="P:transmembrane transport"/>
    <property type="evidence" value="ECO:0007669"/>
    <property type="project" value="TreeGrafter"/>
</dbReference>
<dbReference type="RefSeq" id="WP_085795118.1">
    <property type="nucleotide sequence ID" value="NZ_FWFO01000001.1"/>
</dbReference>
<sequence>MKSLTAAAVCAAALATVSAPALAQSQGDWTVGVGVANVNPKSSNGTLAGAAASIGDDTRPTLTFEYFVRDNIGIELLLATPFEHDVSLAGAGKVGSVKHLPPTLSVNYHFPTKSAIKPFVGVGLNYTTFFEEASPLGNLSLDDSFGVALNAGADYQISDNGALRLNVRWMQIRSDASLNGANIGEAKIDPVVVGLAYVHRF</sequence>
<protein>
    <submittedName>
        <fullName evidence="3">Outer membrane protein W</fullName>
    </submittedName>
</protein>
<evidence type="ECO:0000313" key="3">
    <source>
        <dbReference type="EMBL" id="SLN33845.1"/>
    </source>
</evidence>
<dbReference type="Proteomes" id="UP000193077">
    <property type="component" value="Unassembled WGS sequence"/>
</dbReference>